<protein>
    <submittedName>
        <fullName evidence="1">Uncharacterized protein</fullName>
    </submittedName>
</protein>
<evidence type="ECO:0000313" key="1">
    <source>
        <dbReference type="EMBL" id="KUK77103.1"/>
    </source>
</evidence>
<dbReference type="EMBL" id="LGGO01000066">
    <property type="protein sequence ID" value="KUK77103.1"/>
    <property type="molecule type" value="Genomic_DNA"/>
</dbReference>
<reference evidence="2" key="1">
    <citation type="journal article" date="2015" name="MBio">
        <title>Genome-Resolved Metagenomic Analysis Reveals Roles for Candidate Phyla and Other Microbial Community Members in Biogeochemical Transformations in Oil Reservoirs.</title>
        <authorList>
            <person name="Hu P."/>
            <person name="Tom L."/>
            <person name="Singh A."/>
            <person name="Thomas B.C."/>
            <person name="Baker B.J."/>
            <person name="Piceno Y.M."/>
            <person name="Andersen G.L."/>
            <person name="Banfield J.F."/>
        </authorList>
    </citation>
    <scope>NUCLEOTIDE SEQUENCE [LARGE SCALE GENOMIC DNA]</scope>
</reference>
<name>A0A101HHW0_9BACT</name>
<evidence type="ECO:0000313" key="2">
    <source>
        <dbReference type="Proteomes" id="UP000053904"/>
    </source>
</evidence>
<organism evidence="1 2">
    <name type="scientific">candidate division WS6 bacterium 34_10</name>
    <dbReference type="NCBI Taxonomy" id="1641389"/>
    <lineage>
        <taxon>Bacteria</taxon>
        <taxon>Candidatus Dojkabacteria</taxon>
    </lineage>
</organism>
<sequence>MLEQEVDYRNEIFDFDSIIESQLSNQLGFEVELGESLIQETDERLNLMHSNERVFANFLLSKKLIVFPEPYLTEINRTPDFFVINPMRYGVDESYIGRFLELTLLSAKDLENDSWYGRTKFARKQKQKVEFESLNIPVSYICREQQECIKRFQKNSFEGIDKLF</sequence>
<gene>
    <name evidence="1" type="ORF">XD93_0534</name>
</gene>
<accession>A0A101HHW0</accession>
<dbReference type="Proteomes" id="UP000053904">
    <property type="component" value="Unassembled WGS sequence"/>
</dbReference>
<dbReference type="AlphaFoldDB" id="A0A101HHW0"/>
<proteinExistence type="predicted"/>
<comment type="caution">
    <text evidence="1">The sequence shown here is derived from an EMBL/GenBank/DDBJ whole genome shotgun (WGS) entry which is preliminary data.</text>
</comment>